<gene>
    <name evidence="1" type="ORF">SAMN05444920_14227</name>
</gene>
<keyword evidence="1" id="KW-0121">Carboxypeptidase</keyword>
<reference evidence="1 2" key="1">
    <citation type="submission" date="2016-10" db="EMBL/GenBank/DDBJ databases">
        <authorList>
            <person name="de Groot N.N."/>
        </authorList>
    </citation>
    <scope>NUCLEOTIDE SEQUENCE [LARGE SCALE GENOMIC DNA]</scope>
    <source>
        <strain evidence="1 2">CGMCC 4.7037</strain>
    </source>
</reference>
<dbReference type="AlphaFoldDB" id="A0A1H6F3A1"/>
<proteinExistence type="predicted"/>
<sequence length="82" mass="8764">MEDVRKKRPKGSAMAAHENVQQVLDWSVAEVGIPGIVTDVKDGDRTWFGTAGVADIKTASPRDSSGKAFTSATLLAPELSHR</sequence>
<organism evidence="1 2">
    <name type="scientific">Nonomuraea solani</name>
    <dbReference type="NCBI Taxonomy" id="1144553"/>
    <lineage>
        <taxon>Bacteria</taxon>
        <taxon>Bacillati</taxon>
        <taxon>Actinomycetota</taxon>
        <taxon>Actinomycetes</taxon>
        <taxon>Streptosporangiales</taxon>
        <taxon>Streptosporangiaceae</taxon>
        <taxon>Nonomuraea</taxon>
    </lineage>
</organism>
<keyword evidence="2" id="KW-1185">Reference proteome</keyword>
<dbReference type="EMBL" id="FNVT01000042">
    <property type="protein sequence ID" value="SEH03709.1"/>
    <property type="molecule type" value="Genomic_DNA"/>
</dbReference>
<dbReference type="GO" id="GO:0004180">
    <property type="term" value="F:carboxypeptidase activity"/>
    <property type="evidence" value="ECO:0007669"/>
    <property type="project" value="UniProtKB-KW"/>
</dbReference>
<protein>
    <submittedName>
        <fullName evidence="1">D-alanyl-D-alanine carboxypeptidase</fullName>
    </submittedName>
</protein>
<accession>A0A1H6F3A1</accession>
<keyword evidence="1" id="KW-0378">Hydrolase</keyword>
<keyword evidence="1" id="KW-0645">Protease</keyword>
<dbReference type="Proteomes" id="UP000236732">
    <property type="component" value="Unassembled WGS sequence"/>
</dbReference>
<evidence type="ECO:0000313" key="2">
    <source>
        <dbReference type="Proteomes" id="UP000236732"/>
    </source>
</evidence>
<name>A0A1H6F3A1_9ACTN</name>
<evidence type="ECO:0000313" key="1">
    <source>
        <dbReference type="EMBL" id="SEH03709.1"/>
    </source>
</evidence>